<feature type="binding site" evidence="11">
    <location>
        <position position="78"/>
    </location>
    <ligand>
        <name>Zn(2+)</name>
        <dbReference type="ChEBI" id="CHEBI:29105"/>
        <label>1</label>
    </ligand>
</feature>
<name>A0A7W9WA84_ARMRO</name>
<dbReference type="EMBL" id="JACHGW010000006">
    <property type="protein sequence ID" value="MBB6053342.1"/>
    <property type="molecule type" value="Genomic_DNA"/>
</dbReference>
<dbReference type="Gene3D" id="1.10.132.30">
    <property type="match status" value="1"/>
</dbReference>
<dbReference type="CDD" id="cd01609">
    <property type="entry name" value="RNAP_beta'_N"/>
    <property type="match status" value="1"/>
</dbReference>
<evidence type="ECO:0000256" key="12">
    <source>
        <dbReference type="RuleBase" id="RU004279"/>
    </source>
</evidence>
<dbReference type="InterPro" id="IPR044893">
    <property type="entry name" value="RNA_pol_Rpb1_clamp_domain"/>
</dbReference>
<evidence type="ECO:0000256" key="7">
    <source>
        <dbReference type="ARBA" id="ARBA00022833"/>
    </source>
</evidence>
<comment type="caution">
    <text evidence="15">The sequence shown here is derived from an EMBL/GenBank/DDBJ whole genome shotgun (WGS) entry which is preliminary data.</text>
</comment>
<dbReference type="InterPro" id="IPR038120">
    <property type="entry name" value="Rpb1_funnel_sf"/>
</dbReference>
<comment type="cofactor">
    <cofactor evidence="11">
        <name>Zn(2+)</name>
        <dbReference type="ChEBI" id="CHEBI:29105"/>
    </cofactor>
    <text evidence="11">Binds 2 Zn(2+) ions per subunit.</text>
</comment>
<evidence type="ECO:0000313" key="15">
    <source>
        <dbReference type="EMBL" id="MBB6053342.1"/>
    </source>
</evidence>
<keyword evidence="9 11" id="KW-0804">Transcription</keyword>
<keyword evidence="3 11" id="KW-0240">DNA-directed RNA polymerase</keyword>
<evidence type="ECO:0000256" key="10">
    <source>
        <dbReference type="ARBA" id="ARBA00048552"/>
    </source>
</evidence>
<evidence type="ECO:0000256" key="13">
    <source>
        <dbReference type="SAM" id="Coils"/>
    </source>
</evidence>
<dbReference type="Gene3D" id="1.10.40.90">
    <property type="match status" value="1"/>
</dbReference>
<dbReference type="InterPro" id="IPR007083">
    <property type="entry name" value="RNA_pol_Rpb1_4"/>
</dbReference>
<evidence type="ECO:0000256" key="3">
    <source>
        <dbReference type="ARBA" id="ARBA00022478"/>
    </source>
</evidence>
<feature type="domain" description="RNA polymerase N-terminal" evidence="14">
    <location>
        <begin position="338"/>
        <end position="617"/>
    </location>
</feature>
<dbReference type="InterPro" id="IPR000722">
    <property type="entry name" value="RNA_pol_asu"/>
</dbReference>
<dbReference type="RefSeq" id="WP_184203436.1">
    <property type="nucleotide sequence ID" value="NZ_JACHGW010000006.1"/>
</dbReference>
<dbReference type="EC" id="2.7.7.6" evidence="11"/>
<evidence type="ECO:0000259" key="14">
    <source>
        <dbReference type="SMART" id="SM00663"/>
    </source>
</evidence>
<feature type="binding site" evidence="11">
    <location>
        <position position="62"/>
    </location>
    <ligand>
        <name>Zn(2+)</name>
        <dbReference type="ChEBI" id="CHEBI:29105"/>
        <label>1</label>
    </ligand>
</feature>
<dbReference type="InterPro" id="IPR007066">
    <property type="entry name" value="RNA_pol_Rpb1_3"/>
</dbReference>
<evidence type="ECO:0000256" key="5">
    <source>
        <dbReference type="ARBA" id="ARBA00022695"/>
    </source>
</evidence>
<feature type="binding site" evidence="11">
    <location>
        <position position="565"/>
    </location>
    <ligand>
        <name>Mg(2+)</name>
        <dbReference type="ChEBI" id="CHEBI:18420"/>
    </ligand>
</feature>
<dbReference type="FunFam" id="4.10.860.120:FF:000001">
    <property type="entry name" value="DNA-directed RNA polymerase subunit beta"/>
    <property type="match status" value="1"/>
</dbReference>
<dbReference type="InterPro" id="IPR007080">
    <property type="entry name" value="RNA_pol_Rpb1_1"/>
</dbReference>
<dbReference type="PANTHER" id="PTHR19376:SF54">
    <property type="entry name" value="DNA-DIRECTED RNA POLYMERASE SUBUNIT BETA"/>
    <property type="match status" value="1"/>
</dbReference>
<dbReference type="Gene3D" id="4.10.860.120">
    <property type="entry name" value="RNA polymerase II, clamp domain"/>
    <property type="match status" value="1"/>
</dbReference>
<dbReference type="GO" id="GO:0008270">
    <property type="term" value="F:zinc ion binding"/>
    <property type="evidence" value="ECO:0007669"/>
    <property type="project" value="UniProtKB-UniRule"/>
</dbReference>
<keyword evidence="4 11" id="KW-0808">Transferase</keyword>
<dbReference type="FunFam" id="1.10.150.390:FF:000002">
    <property type="entry name" value="DNA-directed RNA polymerase subunit beta"/>
    <property type="match status" value="1"/>
</dbReference>
<keyword evidence="5 11" id="KW-0548">Nucleotidyltransferase</keyword>
<dbReference type="Proteomes" id="UP000520814">
    <property type="component" value="Unassembled WGS sequence"/>
</dbReference>
<evidence type="ECO:0000256" key="8">
    <source>
        <dbReference type="ARBA" id="ARBA00022842"/>
    </source>
</evidence>
<dbReference type="InterPro" id="IPR012754">
    <property type="entry name" value="DNA-dir_RpoC_beta_prime_bact"/>
</dbReference>
<feature type="binding site" evidence="11">
    <location>
        <position position="1019"/>
    </location>
    <ligand>
        <name>Zn(2+)</name>
        <dbReference type="ChEBI" id="CHEBI:29105"/>
        <label>2</label>
    </ligand>
</feature>
<comment type="function">
    <text evidence="1 11 12">DNA-dependent RNA polymerase catalyzes the transcription of DNA into RNA using the four ribonucleoside triphosphates as substrates.</text>
</comment>
<evidence type="ECO:0000256" key="4">
    <source>
        <dbReference type="ARBA" id="ARBA00022679"/>
    </source>
</evidence>
<dbReference type="InterPro" id="IPR042102">
    <property type="entry name" value="RNA_pol_Rpb1_3_sf"/>
</dbReference>
<dbReference type="Gene3D" id="2.40.40.20">
    <property type="match status" value="1"/>
</dbReference>
<dbReference type="InterPro" id="IPR045867">
    <property type="entry name" value="DNA-dir_RpoC_beta_prime"/>
</dbReference>
<dbReference type="Pfam" id="PF04997">
    <property type="entry name" value="RNA_pol_Rpb1_1"/>
    <property type="match status" value="1"/>
</dbReference>
<evidence type="ECO:0000256" key="2">
    <source>
        <dbReference type="ARBA" id="ARBA00006460"/>
    </source>
</evidence>
<dbReference type="Pfam" id="PF04998">
    <property type="entry name" value="RNA_pol_Rpb1_5"/>
    <property type="match status" value="1"/>
</dbReference>
<evidence type="ECO:0000313" key="16">
    <source>
        <dbReference type="Proteomes" id="UP000520814"/>
    </source>
</evidence>
<feature type="binding site" evidence="11">
    <location>
        <position position="75"/>
    </location>
    <ligand>
        <name>Zn(2+)</name>
        <dbReference type="ChEBI" id="CHEBI:29105"/>
        <label>1</label>
    </ligand>
</feature>
<dbReference type="Pfam" id="PF04983">
    <property type="entry name" value="RNA_pol_Rpb1_3"/>
    <property type="match status" value="1"/>
</dbReference>
<feature type="binding site" evidence="11">
    <location>
        <position position="1029"/>
    </location>
    <ligand>
        <name>Zn(2+)</name>
        <dbReference type="ChEBI" id="CHEBI:29105"/>
        <label>2</label>
    </ligand>
</feature>
<keyword evidence="8 11" id="KW-0460">Magnesium</keyword>
<dbReference type="SMART" id="SM00663">
    <property type="entry name" value="RPOLA_N"/>
    <property type="match status" value="1"/>
</dbReference>
<dbReference type="Pfam" id="PF00623">
    <property type="entry name" value="RNA_pol_Rpb1_2"/>
    <property type="match status" value="2"/>
</dbReference>
<dbReference type="GO" id="GO:0000428">
    <property type="term" value="C:DNA-directed RNA polymerase complex"/>
    <property type="evidence" value="ECO:0007669"/>
    <property type="project" value="UniProtKB-KW"/>
</dbReference>
<reference evidence="15 16" key="1">
    <citation type="submission" date="2020-08" db="EMBL/GenBank/DDBJ databases">
        <title>Genomic Encyclopedia of Type Strains, Phase IV (KMG-IV): sequencing the most valuable type-strain genomes for metagenomic binning, comparative biology and taxonomic classification.</title>
        <authorList>
            <person name="Goeker M."/>
        </authorList>
    </citation>
    <scope>NUCLEOTIDE SEQUENCE [LARGE SCALE GENOMIC DNA]</scope>
    <source>
        <strain evidence="15 16">DSM 23562</strain>
    </source>
</reference>
<evidence type="ECO:0000256" key="11">
    <source>
        <dbReference type="HAMAP-Rule" id="MF_01322"/>
    </source>
</evidence>
<comment type="catalytic activity">
    <reaction evidence="10 11 12">
        <text>RNA(n) + a ribonucleoside 5'-triphosphate = RNA(n+1) + diphosphate</text>
        <dbReference type="Rhea" id="RHEA:21248"/>
        <dbReference type="Rhea" id="RHEA-COMP:14527"/>
        <dbReference type="Rhea" id="RHEA-COMP:17342"/>
        <dbReference type="ChEBI" id="CHEBI:33019"/>
        <dbReference type="ChEBI" id="CHEBI:61557"/>
        <dbReference type="ChEBI" id="CHEBI:140395"/>
        <dbReference type="EC" id="2.7.7.6"/>
    </reaction>
</comment>
<feature type="coiled-coil region" evidence="13">
    <location>
        <begin position="145"/>
        <end position="172"/>
    </location>
</feature>
<dbReference type="Pfam" id="PF05000">
    <property type="entry name" value="RNA_pol_Rpb1_4"/>
    <property type="match status" value="1"/>
</dbReference>
<dbReference type="HAMAP" id="MF_01322">
    <property type="entry name" value="RNApol_bact_RpoC"/>
    <property type="match status" value="1"/>
</dbReference>
<dbReference type="CDD" id="cd02655">
    <property type="entry name" value="RNAP_beta'_C"/>
    <property type="match status" value="1"/>
</dbReference>
<comment type="similarity">
    <text evidence="2 11 12">Belongs to the RNA polymerase beta' chain family.</text>
</comment>
<keyword evidence="13" id="KW-0175">Coiled coil</keyword>
<accession>A0A7W9WA84</accession>
<dbReference type="NCBIfam" id="TIGR02386">
    <property type="entry name" value="rpoC_TIGR"/>
    <property type="match status" value="1"/>
</dbReference>
<evidence type="ECO:0000256" key="6">
    <source>
        <dbReference type="ARBA" id="ARBA00022723"/>
    </source>
</evidence>
<keyword evidence="7 11" id="KW-0862">Zinc</keyword>
<evidence type="ECO:0000256" key="1">
    <source>
        <dbReference type="ARBA" id="ARBA00004026"/>
    </source>
</evidence>
<dbReference type="Gene3D" id="1.10.150.390">
    <property type="match status" value="1"/>
</dbReference>
<dbReference type="InterPro" id="IPR006592">
    <property type="entry name" value="RNA_pol_N"/>
</dbReference>
<comment type="subunit">
    <text evidence="11">The RNAP catalytic core consists of 2 alpha, 1 beta, 1 beta' and 1 omega subunit. When a sigma factor is associated with the core the holoenzyme is formed, which can initiate transcription.</text>
</comment>
<feature type="binding site" evidence="11">
    <location>
        <position position="563"/>
    </location>
    <ligand>
        <name>Mg(2+)</name>
        <dbReference type="ChEBI" id="CHEBI:18420"/>
    </ligand>
</feature>
<organism evidence="15 16">
    <name type="scientific">Armatimonas rosea</name>
    <dbReference type="NCBI Taxonomy" id="685828"/>
    <lineage>
        <taxon>Bacteria</taxon>
        <taxon>Bacillati</taxon>
        <taxon>Armatimonadota</taxon>
        <taxon>Armatimonadia</taxon>
        <taxon>Armatimonadales</taxon>
        <taxon>Armatimonadaceae</taxon>
        <taxon>Armatimonas</taxon>
    </lineage>
</organism>
<sequence>MADASTFDKIRIGIASPDQIRTWSYGEVKKPETINYRTFKPERDGLFCEKIFGPTKDWECHCGRYKKVKFKGVVCDRCGVEVTRAKVRRERMGHIELASPVCHIWYLKGVPSPLALLLDMTPRPLEKVLYFASYIVTEIDKQRINAGMEQFRQAVEQEIQQIEEDRDVAIVEWREEIAREIALGRPVNPEAMYNEDGEELEVERVAYTEEEIADKYKYLDDRIQQEKKDAEEQALLLRASLDNLPKVEKKMLVAEDDWRAIERLVEVVSRRVDESLEDIIQAGLGGAAIKKLLMEIDLDSLQRSLKKEIEETQGPKRLRAIKRIEVVNAFIDSKSRPEWMILDAVPVISPELRPMVQLDGGRFATSDLNDLYRRIINRNNRLKKIQEIRAPESIVNHEKRLLQEAVDALIDNGRRTRPVTGSNGRALKSLSDMLKGKEGRFRKNLLGKRVDYSGRSVIVVGPDLHLHECGLPKEMALELFKPFVMKTLVERGFTSNIKTAKRMIERMRPEVWDALEEVIKEHPVMLNRAPTLHRLGIQAFEPKLVDGKAIQLHPLVCKAFNADFDGDQMAVHIPLSSSAQAEARVLMLSTHNLFSPADGSPIVSPQQDIVLGAFFLTMDKQTEIEPSGDMTEHVGRVVARDIVDKSTGTVLVKSGRYFGPDTAAAIAAAPANFGPLVLGATHPPFADPTDAIQAYDNGLLDLHDYISVRLKPGEGLSAITAGRLIFNEIVPEEIRFVNAALDKKTITATIASVYQNCGHERTIQFLDDLKATGFKWATKGGISFALTDMKSPESRARILKDTEDAVNKTNTQYRRGVISHAERKQRVLTLWTDATTLIGDEIVKAIEPFNPISIITTSGARGSKKQISQLSGMRGLMADPFGNIIDSLPVKSNFHEGLTTLEYFVTTHGARKGLADTALRTADAGYLTRRLVDVAQDVIIREIDCGTENGIFVGEVRDGNDVIEMLHERLLGRTSLEDIAHPETGELIIAKGEIFTDVIAKKVAGSGVKRVGLRSVLTCESRQGVCATCYGKDLAIGKLVEIGVAVGIIAAQSIGEPGTQLTMRTFHTGGVATAHSLTGVAGTKRQRTQNLQMLFQDQQSGHISLGTEEGSEREKARQVQALLKVAEEQVGGLLRVVELFEARKPKGEAIISEFGGTVAAIPMEGLRKVVIHSPLKVSEDNKPMTGQIAAVSIVNPANNEEIVPAGKDLVDRDIRKIREAGLESILVRKEIVVPYRGELKVKEGDVIEPGDRLTDGPLNPQKVLELQGLRGIQEYLVREVQKVYKQQGVDINDKHIEVIVRQMLKKRKLVEPGNSEYLHGQLVDRFEIEDANRKIEKREQEAGIPGKPATSIPVLLGITEASLATESFLSAASFQKTTRVLTEAAVRGKRDNLIGLKENVIIGRLIPAGTGLAQYRALEVTSADGSAIGLLEVPDFPLSSEASTIPAPVRGLDDARQLLGGDLQIEEPVEAES</sequence>
<dbReference type="Gene3D" id="1.10.1790.20">
    <property type="match status" value="2"/>
</dbReference>
<feature type="binding site" evidence="11">
    <location>
        <position position="60"/>
    </location>
    <ligand>
        <name>Zn(2+)</name>
        <dbReference type="ChEBI" id="CHEBI:29105"/>
        <label>1</label>
    </ligand>
</feature>
<dbReference type="GO" id="GO:0003899">
    <property type="term" value="F:DNA-directed RNA polymerase activity"/>
    <property type="evidence" value="ECO:0007669"/>
    <property type="project" value="UniProtKB-UniRule"/>
</dbReference>
<dbReference type="Gene3D" id="2.40.50.100">
    <property type="match status" value="2"/>
</dbReference>
<feature type="binding site" evidence="11">
    <location>
        <position position="567"/>
    </location>
    <ligand>
        <name>Mg(2+)</name>
        <dbReference type="ChEBI" id="CHEBI:18420"/>
    </ligand>
</feature>
<protein>
    <recommendedName>
        <fullName evidence="11">DNA-directed RNA polymerase subunit beta'</fullName>
        <shortName evidence="11">RNAP subunit beta'</shortName>
        <ecNumber evidence="11">2.7.7.6</ecNumber>
    </recommendedName>
    <alternativeName>
        <fullName evidence="11">RNA polymerase subunit beta'</fullName>
    </alternativeName>
    <alternativeName>
        <fullName evidence="11">Transcriptase subunit beta'</fullName>
    </alternativeName>
</protein>
<dbReference type="Gene3D" id="1.10.274.100">
    <property type="entry name" value="RNA polymerase Rpb1, domain 3"/>
    <property type="match status" value="2"/>
</dbReference>
<evidence type="ECO:0000256" key="9">
    <source>
        <dbReference type="ARBA" id="ARBA00023163"/>
    </source>
</evidence>
<dbReference type="GO" id="GO:0006351">
    <property type="term" value="P:DNA-templated transcription"/>
    <property type="evidence" value="ECO:0007669"/>
    <property type="project" value="UniProtKB-UniRule"/>
</dbReference>
<proteinExistence type="inferred from homology"/>
<feature type="binding site" evidence="11">
    <location>
        <position position="945"/>
    </location>
    <ligand>
        <name>Zn(2+)</name>
        <dbReference type="ChEBI" id="CHEBI:29105"/>
        <label>2</label>
    </ligand>
</feature>
<dbReference type="InterPro" id="IPR007081">
    <property type="entry name" value="RNA_pol_Rpb1_5"/>
</dbReference>
<feature type="binding site" evidence="11">
    <location>
        <position position="1026"/>
    </location>
    <ligand>
        <name>Zn(2+)</name>
        <dbReference type="ChEBI" id="CHEBI:29105"/>
        <label>2</label>
    </ligand>
</feature>
<comment type="cofactor">
    <cofactor evidence="11">
        <name>Mg(2+)</name>
        <dbReference type="ChEBI" id="CHEBI:18420"/>
    </cofactor>
    <text evidence="11">Binds 1 Mg(2+) ion per subunit.</text>
</comment>
<dbReference type="GO" id="GO:0003677">
    <property type="term" value="F:DNA binding"/>
    <property type="evidence" value="ECO:0007669"/>
    <property type="project" value="UniProtKB-UniRule"/>
</dbReference>
<gene>
    <name evidence="11" type="primary">rpoC</name>
    <name evidence="15" type="ORF">HNQ39_005176</name>
</gene>
<dbReference type="SUPFAM" id="SSF64484">
    <property type="entry name" value="beta and beta-prime subunits of DNA dependent RNA-polymerase"/>
    <property type="match status" value="1"/>
</dbReference>
<dbReference type="PANTHER" id="PTHR19376">
    <property type="entry name" value="DNA-DIRECTED RNA POLYMERASE"/>
    <property type="match status" value="1"/>
</dbReference>
<keyword evidence="16" id="KW-1185">Reference proteome</keyword>
<dbReference type="GO" id="GO:0000287">
    <property type="term" value="F:magnesium ion binding"/>
    <property type="evidence" value="ECO:0007669"/>
    <property type="project" value="UniProtKB-UniRule"/>
</dbReference>
<keyword evidence="6 11" id="KW-0479">Metal-binding</keyword>